<dbReference type="AlphaFoldDB" id="A0A1A9V4M1"/>
<accession>A0A1A9V4M1</accession>
<dbReference type="Proteomes" id="UP000078200">
    <property type="component" value="Unassembled WGS sequence"/>
</dbReference>
<dbReference type="VEuPathDB" id="VectorBase:GAUT025765"/>
<protein>
    <submittedName>
        <fullName evidence="1">Uncharacterized protein</fullName>
    </submittedName>
</protein>
<sequence>MWYIRRRDFNPLEELLELAENRVDITMAVPSTSHREQHQMINTRNWAPVNSQRAADTRRNDSCFGRTLTCKGYKLRITIVIGIKTTTATIDAVASSCFISQQLIESLNSSLGELPNNVEVTLANGIFCPSLIFSLSLMPGATERIGLQCNKCEVTLRDSDALLQPIYALYILE</sequence>
<reference evidence="1" key="1">
    <citation type="submission" date="2020-05" db="UniProtKB">
        <authorList>
            <consortium name="EnsemblMetazoa"/>
        </authorList>
    </citation>
    <scope>IDENTIFICATION</scope>
    <source>
        <strain evidence="1">TTRI</strain>
    </source>
</reference>
<organism evidence="1 2">
    <name type="scientific">Glossina austeni</name>
    <name type="common">Savannah tsetse fly</name>
    <dbReference type="NCBI Taxonomy" id="7395"/>
    <lineage>
        <taxon>Eukaryota</taxon>
        <taxon>Metazoa</taxon>
        <taxon>Ecdysozoa</taxon>
        <taxon>Arthropoda</taxon>
        <taxon>Hexapoda</taxon>
        <taxon>Insecta</taxon>
        <taxon>Pterygota</taxon>
        <taxon>Neoptera</taxon>
        <taxon>Endopterygota</taxon>
        <taxon>Diptera</taxon>
        <taxon>Brachycera</taxon>
        <taxon>Muscomorpha</taxon>
        <taxon>Hippoboscoidea</taxon>
        <taxon>Glossinidae</taxon>
        <taxon>Glossina</taxon>
    </lineage>
</organism>
<evidence type="ECO:0000313" key="2">
    <source>
        <dbReference type="Proteomes" id="UP000078200"/>
    </source>
</evidence>
<evidence type="ECO:0000313" key="1">
    <source>
        <dbReference type="EnsemblMetazoa" id="GAUT025765-PA"/>
    </source>
</evidence>
<keyword evidence="2" id="KW-1185">Reference proteome</keyword>
<dbReference type="EnsemblMetazoa" id="GAUT025765-RA">
    <property type="protein sequence ID" value="GAUT025765-PA"/>
    <property type="gene ID" value="GAUT025765"/>
</dbReference>
<proteinExistence type="predicted"/>
<name>A0A1A9V4M1_GLOAU</name>